<name>A0A9N7YYP3_PLEPL</name>
<evidence type="ECO:0000313" key="1">
    <source>
        <dbReference type="EMBL" id="CAB1449353.1"/>
    </source>
</evidence>
<gene>
    <name evidence="1" type="ORF">PLEPLA_LOCUS37034</name>
</gene>
<dbReference type="AlphaFoldDB" id="A0A9N7YYP3"/>
<protein>
    <submittedName>
        <fullName evidence="1">Uncharacterized protein</fullName>
    </submittedName>
</protein>
<evidence type="ECO:0000313" key="2">
    <source>
        <dbReference type="Proteomes" id="UP001153269"/>
    </source>
</evidence>
<proteinExistence type="predicted"/>
<comment type="caution">
    <text evidence="1">The sequence shown here is derived from an EMBL/GenBank/DDBJ whole genome shotgun (WGS) entry which is preliminary data.</text>
</comment>
<reference evidence="1" key="1">
    <citation type="submission" date="2020-03" db="EMBL/GenBank/DDBJ databases">
        <authorList>
            <person name="Weist P."/>
        </authorList>
    </citation>
    <scope>NUCLEOTIDE SEQUENCE</scope>
</reference>
<keyword evidence="2" id="KW-1185">Reference proteome</keyword>
<dbReference type="EMBL" id="CADEAL010004012">
    <property type="protein sequence ID" value="CAB1449353.1"/>
    <property type="molecule type" value="Genomic_DNA"/>
</dbReference>
<accession>A0A9N7YYP3</accession>
<organism evidence="1 2">
    <name type="scientific">Pleuronectes platessa</name>
    <name type="common">European plaice</name>
    <dbReference type="NCBI Taxonomy" id="8262"/>
    <lineage>
        <taxon>Eukaryota</taxon>
        <taxon>Metazoa</taxon>
        <taxon>Chordata</taxon>
        <taxon>Craniata</taxon>
        <taxon>Vertebrata</taxon>
        <taxon>Euteleostomi</taxon>
        <taxon>Actinopterygii</taxon>
        <taxon>Neopterygii</taxon>
        <taxon>Teleostei</taxon>
        <taxon>Neoteleostei</taxon>
        <taxon>Acanthomorphata</taxon>
        <taxon>Carangaria</taxon>
        <taxon>Pleuronectiformes</taxon>
        <taxon>Pleuronectoidei</taxon>
        <taxon>Pleuronectidae</taxon>
        <taxon>Pleuronectes</taxon>
    </lineage>
</organism>
<dbReference type="Proteomes" id="UP001153269">
    <property type="component" value="Unassembled WGS sequence"/>
</dbReference>
<sequence>MVTGGEKNSASGKAGRAAADHVATAARPAILKHAPAWLFRPVRLDPHFSVPHFDILGGPFRVQHLAQGHFGMQMGQIGDQTADLQVGGRPLYPSATAAHEIAMKFQCIDKRGLF</sequence>